<dbReference type="OrthoDB" id="10278912at2759"/>
<name>A0A1Q9CK78_SYMMI</name>
<evidence type="ECO:0000256" key="1">
    <source>
        <dbReference type="SAM" id="MobiDB-lite"/>
    </source>
</evidence>
<comment type="caution">
    <text evidence="2">The sequence shown here is derived from an EMBL/GenBank/DDBJ whole genome shotgun (WGS) entry which is preliminary data.</text>
</comment>
<sequence>MEGDSEAGSEAFAAPSAELLASLQDRFDNFAQGKSSWEVIHIVDDEDELPPTPGQGISGSSAPFQLMRSGSTRPRPSLRHLSKASPWSPPPICLRYNSPFRLGCPGKVPRAPVPSTVACFSPPRPGAQLRPPQHSHFPTPGRPKPLPSFKAAAAYAVYPKDSCSVIQESLSTPTPRPLPRATMPVAGSWEPLPRPKGDPALRPAVMKSSDLHEAKRSRNEALFQSLCDARGRFSEVLLQLAASQHGDAIRKRLLAKVSDTTAARYLRSVQLFFTTFEELGGSLDKVDQGLFLDAFFVLSRSLEDGPLSNAQNVLKALRWYRKLLSLSVLPDLYSPAFSTMASGPSKEKRESVPLPLAFHAFLERQVLSPDTPVEKALFCGSVLTCIGASLRFADAQHVAWSSLCPSAFSLRGICYRTKTTSRGAPFGLIGFGLYSTSEEWGSNWLSRWILLLDGVWTGFAAHYIPLFSFEDNPRLGLDLRNEAIMLLILRKYPDNSPLNKGRFPRRHPHLVRLVVCQLSEEVLASSNSAALLEQLLRRLCLRERCADGSTLAAPLVEDVPATVVTCKLEENTWLSITSLHFPELVSENLVFLFPSAMDSIRDPAELRQALQFVYNTDAQQLATVMRAGPGEGRSKLLLAITLSTDSALRFHYERQPESSTEMGAGKGTSGRPKIDLVDEPTPKVIMSTTLSDIFKEEKVPSDLAAELSKILTIHSFACIASSADQIEESVKEAVPGTLHALMTPVCIACLKAAYHRCLTNLVSVGTSPSSSTPVPASSLAASSTWTETFPAKLGHEKVSALKTKFEADYPSEILDHSTMPSSRLLASVNKQCQEKHYSYVAWKHRISEEKLDDMHSNRPRKIARFDDFIFDEVPFREIPESGISQMFLLHLLDMIAFAFCLLEAAHLSSFRSYSKLFLKLAFQKQAGESGLRPPNVHEMQLADKEAWRCICDLANSGWSLDDALHEVVQVRCILHIHLQPRAMAAKPRPPLRPPGPPPLNDRNGKGRDNKGKGKGKFKTKTDGPKWCISFMEAGVQKQMCKRWNLRSHLHFIGGFRHIVQIPPCAFQGKAGATPYPSNLIEAFGKFFISAEGVNRWMNHLMHGSMAVAYTVALTGVAKNESRLLSPKEEGFLAKEDIANVQAIFGAWLQEQTGNSVDWSIPQGAEADPLLLEELVQIEVDSGLPVWGGFQCILVCQVHSKKELLNCNLGDKDIWLRISAHKDISCYECLGQIALVWPMSYAETLSQLRSLLLQWDKIPPEQCLQYTLHSMKVDLASEDLGLVPYIAMLPFFHLACSGDAVSDPVAPLADCIQGTTVECKLEVIMTTTLTDIFREEKVHPDLAAELSKILTIHSFACIASSAEHLEECIKAAYHRCLTNLVSPCTSNPTPPASLTTSSTWTDTFPAKLGHEKVGALKTKFEADYPSEILDSSTMPSSRLLATVNKQCQEKRYSYVAWKHRISEEKLEDMHSNRPRKIARFDDFIFDEVPFREIPKSGISQMFLLHLLDLVAFAFCLLEAAHRSSFRSYSKLFLKLAFQKQAGDSGPPALTDRNGKGRDTKGKGKGKFKTRFFPQLGFRPPQVHRDSTNELNTLNYTVALGDFTGFLWWTLGTNHLHLMVLFGMALLHSRETDG</sequence>
<keyword evidence="3" id="KW-1185">Reference proteome</keyword>
<feature type="region of interest" description="Disordered" evidence="1">
    <location>
        <begin position="1540"/>
        <end position="1563"/>
    </location>
</feature>
<evidence type="ECO:0000313" key="2">
    <source>
        <dbReference type="EMBL" id="OLP83315.1"/>
    </source>
</evidence>
<reference evidence="2 3" key="1">
    <citation type="submission" date="2016-02" db="EMBL/GenBank/DDBJ databases">
        <title>Genome analysis of coral dinoflagellate symbionts highlights evolutionary adaptations to a symbiotic lifestyle.</title>
        <authorList>
            <person name="Aranda M."/>
            <person name="Li Y."/>
            <person name="Liew Y.J."/>
            <person name="Baumgarten S."/>
            <person name="Simakov O."/>
            <person name="Wilson M."/>
            <person name="Piel J."/>
            <person name="Ashoor H."/>
            <person name="Bougouffa S."/>
            <person name="Bajic V.B."/>
            <person name="Ryu T."/>
            <person name="Ravasi T."/>
            <person name="Bayer T."/>
            <person name="Micklem G."/>
            <person name="Kim H."/>
            <person name="Bhak J."/>
            <person name="Lajeunesse T.C."/>
            <person name="Voolstra C.R."/>
        </authorList>
    </citation>
    <scope>NUCLEOTIDE SEQUENCE [LARGE SCALE GENOMIC DNA]</scope>
    <source>
        <strain evidence="2 3">CCMP2467</strain>
    </source>
</reference>
<proteinExistence type="predicted"/>
<organism evidence="2 3">
    <name type="scientific">Symbiodinium microadriaticum</name>
    <name type="common">Dinoflagellate</name>
    <name type="synonym">Zooxanthella microadriatica</name>
    <dbReference type="NCBI Taxonomy" id="2951"/>
    <lineage>
        <taxon>Eukaryota</taxon>
        <taxon>Sar</taxon>
        <taxon>Alveolata</taxon>
        <taxon>Dinophyceae</taxon>
        <taxon>Suessiales</taxon>
        <taxon>Symbiodiniaceae</taxon>
        <taxon>Symbiodinium</taxon>
    </lineage>
</organism>
<dbReference type="Proteomes" id="UP000186817">
    <property type="component" value="Unassembled WGS sequence"/>
</dbReference>
<dbReference type="EMBL" id="LSRX01001123">
    <property type="protein sequence ID" value="OLP83315.1"/>
    <property type="molecule type" value="Genomic_DNA"/>
</dbReference>
<feature type="compositionally biased region" description="Polar residues" evidence="1">
    <location>
        <begin position="58"/>
        <end position="74"/>
    </location>
</feature>
<evidence type="ECO:0000313" key="3">
    <source>
        <dbReference type="Proteomes" id="UP000186817"/>
    </source>
</evidence>
<feature type="compositionally biased region" description="Basic and acidic residues" evidence="1">
    <location>
        <begin position="1551"/>
        <end position="1560"/>
    </location>
</feature>
<feature type="region of interest" description="Disordered" evidence="1">
    <location>
        <begin position="44"/>
        <end position="85"/>
    </location>
</feature>
<feature type="compositionally biased region" description="Basic and acidic residues" evidence="1">
    <location>
        <begin position="1002"/>
        <end position="1011"/>
    </location>
</feature>
<feature type="compositionally biased region" description="Pro residues" evidence="1">
    <location>
        <begin position="987"/>
        <end position="999"/>
    </location>
</feature>
<gene>
    <name evidence="2" type="ORF">AK812_SmicGene35932</name>
</gene>
<feature type="region of interest" description="Disordered" evidence="1">
    <location>
        <begin position="984"/>
        <end position="1020"/>
    </location>
</feature>
<protein>
    <submittedName>
        <fullName evidence="2">Uncharacterized protein</fullName>
    </submittedName>
</protein>
<accession>A0A1Q9CK78</accession>
<feature type="region of interest" description="Disordered" evidence="1">
    <location>
        <begin position="170"/>
        <end position="200"/>
    </location>
</feature>
<feature type="region of interest" description="Disordered" evidence="1">
    <location>
        <begin position="654"/>
        <end position="677"/>
    </location>
</feature>